<protein>
    <submittedName>
        <fullName evidence="2">Uncharacterized protein</fullName>
    </submittedName>
</protein>
<accession>A0A286M329</accession>
<sequence>MTEPVGQSGGVVAIQKDDSASGGLPDKDFSCRFGCGRQHAGSRSPVPR</sequence>
<reference evidence="2 3" key="1">
    <citation type="journal article" date="2007" name="J. Bacteriol.">
        <title>Genome sequence analysis of the emerging human pathogenic acetic acid bacterium Granulibacter bethesdensis.</title>
        <authorList>
            <person name="Greenberg D.E."/>
            <person name="Porcella S.F."/>
            <person name="Zelazny A.M."/>
            <person name="Virtaneva K."/>
            <person name="Sturdevant D.E."/>
            <person name="Kupko J.J.III."/>
            <person name="Barbian K.D."/>
            <person name="Babar A."/>
            <person name="Dorward D.W."/>
            <person name="Holland S.M."/>
        </authorList>
    </citation>
    <scope>NUCLEOTIDE SEQUENCE [LARGE SCALE GENOMIC DNA]</scope>
    <source>
        <strain evidence="3">ATCC BAA-1260 / CGDNIH1</strain>
    </source>
</reference>
<keyword evidence="3" id="KW-1185">Reference proteome</keyword>
<name>A0A286M329_GRABC</name>
<proteinExistence type="predicted"/>
<feature type="compositionally biased region" description="Basic and acidic residues" evidence="1">
    <location>
        <begin position="15"/>
        <end position="27"/>
    </location>
</feature>
<dbReference type="EMBL" id="CP000394">
    <property type="protein sequence ID" value="ASV62428.1"/>
    <property type="molecule type" value="Genomic_DNA"/>
</dbReference>
<evidence type="ECO:0000256" key="1">
    <source>
        <dbReference type="SAM" id="MobiDB-lite"/>
    </source>
</evidence>
<dbReference type="AlphaFoldDB" id="A0A286M329"/>
<dbReference type="KEGG" id="gbe:GbCGDNIH1_5075"/>
<dbReference type="Proteomes" id="UP000001963">
    <property type="component" value="Chromosome"/>
</dbReference>
<organism evidence="2 3">
    <name type="scientific">Granulibacter bethesdensis (strain ATCC BAA-1260 / CGDNIH1)</name>
    <dbReference type="NCBI Taxonomy" id="391165"/>
    <lineage>
        <taxon>Bacteria</taxon>
        <taxon>Pseudomonadati</taxon>
        <taxon>Pseudomonadota</taxon>
        <taxon>Alphaproteobacteria</taxon>
        <taxon>Acetobacterales</taxon>
        <taxon>Acetobacteraceae</taxon>
        <taxon>Granulibacter</taxon>
    </lineage>
</organism>
<gene>
    <name evidence="2" type="ordered locus">GbCGDNIH1_5075</name>
</gene>
<evidence type="ECO:0000313" key="2">
    <source>
        <dbReference type="EMBL" id="ASV62428.1"/>
    </source>
</evidence>
<evidence type="ECO:0000313" key="3">
    <source>
        <dbReference type="Proteomes" id="UP000001963"/>
    </source>
</evidence>
<feature type="region of interest" description="Disordered" evidence="1">
    <location>
        <begin position="1"/>
        <end position="27"/>
    </location>
</feature>